<proteinExistence type="inferred from homology"/>
<evidence type="ECO:0000256" key="1">
    <source>
        <dbReference type="ARBA" id="ARBA00001164"/>
    </source>
</evidence>
<dbReference type="EC" id="5.3.1.24" evidence="3 9"/>
<comment type="caution">
    <text evidence="11">The sequence shown here is derived from an EMBL/GenBank/DDBJ whole genome shotgun (WGS) entry which is preliminary data.</text>
</comment>
<dbReference type="GO" id="GO:0004640">
    <property type="term" value="F:phosphoribosylanthranilate isomerase activity"/>
    <property type="evidence" value="ECO:0007669"/>
    <property type="project" value="UniProtKB-EC"/>
</dbReference>
<keyword evidence="7 9" id="KW-0057">Aromatic amino acid biosynthesis</keyword>
<dbReference type="HAMAP" id="MF_00135">
    <property type="entry name" value="PRAI"/>
    <property type="match status" value="1"/>
</dbReference>
<dbReference type="SUPFAM" id="SSF51366">
    <property type="entry name" value="Ribulose-phoshate binding barrel"/>
    <property type="match status" value="1"/>
</dbReference>
<evidence type="ECO:0000256" key="8">
    <source>
        <dbReference type="ARBA" id="ARBA00023235"/>
    </source>
</evidence>
<dbReference type="Gene3D" id="3.20.20.70">
    <property type="entry name" value="Aldolase class I"/>
    <property type="match status" value="1"/>
</dbReference>
<evidence type="ECO:0000256" key="7">
    <source>
        <dbReference type="ARBA" id="ARBA00023141"/>
    </source>
</evidence>
<organism evidence="11 12">
    <name type="scientific">Rossellomorea oryzaecorticis</name>
    <dbReference type="NCBI Taxonomy" id="1396505"/>
    <lineage>
        <taxon>Bacteria</taxon>
        <taxon>Bacillati</taxon>
        <taxon>Bacillota</taxon>
        <taxon>Bacilli</taxon>
        <taxon>Bacillales</taxon>
        <taxon>Bacillaceae</taxon>
        <taxon>Rossellomorea</taxon>
    </lineage>
</organism>
<dbReference type="PANTHER" id="PTHR42894:SF1">
    <property type="entry name" value="N-(5'-PHOSPHORIBOSYL)ANTHRANILATE ISOMERASE"/>
    <property type="match status" value="1"/>
</dbReference>
<dbReference type="CDD" id="cd00405">
    <property type="entry name" value="PRAI"/>
    <property type="match status" value="1"/>
</dbReference>
<keyword evidence="5 9" id="KW-0028">Amino-acid biosynthesis</keyword>
<gene>
    <name evidence="9" type="primary">trpF</name>
    <name evidence="11" type="ORF">ACKA06_21515</name>
</gene>
<evidence type="ECO:0000256" key="4">
    <source>
        <dbReference type="ARBA" id="ARBA00022272"/>
    </source>
</evidence>
<dbReference type="InterPro" id="IPR013785">
    <property type="entry name" value="Aldolase_TIM"/>
</dbReference>
<protein>
    <recommendedName>
        <fullName evidence="4 9">N-(5'-phosphoribosyl)anthranilate isomerase</fullName>
        <shortName evidence="9">PRAI</shortName>
        <ecNumber evidence="3 9">5.3.1.24</ecNumber>
    </recommendedName>
</protein>
<comment type="catalytic activity">
    <reaction evidence="1 9">
        <text>N-(5-phospho-beta-D-ribosyl)anthranilate = 1-(2-carboxyphenylamino)-1-deoxy-D-ribulose 5-phosphate</text>
        <dbReference type="Rhea" id="RHEA:21540"/>
        <dbReference type="ChEBI" id="CHEBI:18277"/>
        <dbReference type="ChEBI" id="CHEBI:58613"/>
        <dbReference type="EC" id="5.3.1.24"/>
    </reaction>
</comment>
<keyword evidence="6 9" id="KW-0822">Tryptophan biosynthesis</keyword>
<dbReference type="Pfam" id="PF00697">
    <property type="entry name" value="PRAI"/>
    <property type="match status" value="1"/>
</dbReference>
<dbReference type="Proteomes" id="UP001628668">
    <property type="component" value="Unassembled WGS sequence"/>
</dbReference>
<name>A0ABW8VVR8_9BACI</name>
<evidence type="ECO:0000256" key="6">
    <source>
        <dbReference type="ARBA" id="ARBA00022822"/>
    </source>
</evidence>
<dbReference type="NCBIfam" id="NF002298">
    <property type="entry name" value="PRK01222.1-4"/>
    <property type="match status" value="1"/>
</dbReference>
<dbReference type="InterPro" id="IPR001240">
    <property type="entry name" value="PRAI_dom"/>
</dbReference>
<dbReference type="InterPro" id="IPR011060">
    <property type="entry name" value="RibuloseP-bd_barrel"/>
</dbReference>
<comment type="pathway">
    <text evidence="2 9">Amino-acid biosynthesis; L-tryptophan biosynthesis; L-tryptophan from chorismate: step 3/5.</text>
</comment>
<comment type="similarity">
    <text evidence="9">Belongs to the TrpF family.</text>
</comment>
<dbReference type="InterPro" id="IPR044643">
    <property type="entry name" value="TrpF_fam"/>
</dbReference>
<evidence type="ECO:0000256" key="5">
    <source>
        <dbReference type="ARBA" id="ARBA00022605"/>
    </source>
</evidence>
<sequence>MTKVKVCGIREREEAKWAADAGADAVGFVFAESKRRVTLEKAADIADSLPKDILKIGVFVNASESELQYAMDVVKLDYVQLHGDETPEFCRELTIPFIKAISIREKSDLQALQSYGSGLLLVDSGKGPFRGGNGTTFDWEYLSDYESLKDNIILAGGLKKENVTEAIKKTEPYMVDVSSGVERNGRKDCKMIKAFIEEVKSFQKEESGEYS</sequence>
<keyword evidence="12" id="KW-1185">Reference proteome</keyword>
<dbReference type="EMBL" id="JBJOSA010000039">
    <property type="protein sequence ID" value="MFL8939343.1"/>
    <property type="molecule type" value="Genomic_DNA"/>
</dbReference>
<dbReference type="PANTHER" id="PTHR42894">
    <property type="entry name" value="N-(5'-PHOSPHORIBOSYL)ANTHRANILATE ISOMERASE"/>
    <property type="match status" value="1"/>
</dbReference>
<feature type="domain" description="N-(5'phosphoribosyl) anthranilate isomerase (PRAI)" evidence="10">
    <location>
        <begin position="4"/>
        <end position="197"/>
    </location>
</feature>
<accession>A0ABW8VVR8</accession>
<dbReference type="RefSeq" id="WP_411160619.1">
    <property type="nucleotide sequence ID" value="NZ_JBJOSA010000039.1"/>
</dbReference>
<evidence type="ECO:0000256" key="2">
    <source>
        <dbReference type="ARBA" id="ARBA00004664"/>
    </source>
</evidence>
<dbReference type="NCBIfam" id="NF002300">
    <property type="entry name" value="PRK01222.1-7"/>
    <property type="match status" value="1"/>
</dbReference>
<reference evidence="11 12" key="1">
    <citation type="submission" date="2024-12" db="EMBL/GenBank/DDBJ databases">
        <authorList>
            <person name="Li X."/>
            <person name="Zhang D."/>
        </authorList>
    </citation>
    <scope>NUCLEOTIDE SEQUENCE [LARGE SCALE GENOMIC DNA]</scope>
    <source>
        <strain evidence="11 12">JCM19602</strain>
    </source>
</reference>
<evidence type="ECO:0000259" key="10">
    <source>
        <dbReference type="Pfam" id="PF00697"/>
    </source>
</evidence>
<evidence type="ECO:0000256" key="9">
    <source>
        <dbReference type="HAMAP-Rule" id="MF_00135"/>
    </source>
</evidence>
<evidence type="ECO:0000313" key="11">
    <source>
        <dbReference type="EMBL" id="MFL8939343.1"/>
    </source>
</evidence>
<evidence type="ECO:0000256" key="3">
    <source>
        <dbReference type="ARBA" id="ARBA00012572"/>
    </source>
</evidence>
<keyword evidence="8 9" id="KW-0413">Isomerase</keyword>
<evidence type="ECO:0000313" key="12">
    <source>
        <dbReference type="Proteomes" id="UP001628668"/>
    </source>
</evidence>